<evidence type="ECO:0000256" key="1">
    <source>
        <dbReference type="SAM" id="Phobius"/>
    </source>
</evidence>
<accession>U1PPR1</accession>
<name>U1PPR1_9EURY</name>
<dbReference type="AlphaFoldDB" id="U1PPR1"/>
<reference evidence="2 3" key="1">
    <citation type="journal article" date="2013" name="PLoS ONE">
        <title>Assembly-driven community genomics of a hypersaline microbial ecosystem.</title>
        <authorList>
            <person name="Podell S."/>
            <person name="Ugalde J.A."/>
            <person name="Narasingarao P."/>
            <person name="Banfield J.F."/>
            <person name="Heidelberg K.B."/>
            <person name="Allen E.E."/>
        </authorList>
    </citation>
    <scope>NUCLEOTIDE SEQUENCE [LARGE SCALE GENOMIC DNA]</scope>
    <source>
        <strain evidence="3">J07HQW2</strain>
    </source>
</reference>
<organism evidence="2 3">
    <name type="scientific">Haloquadratum walsbyi J07HQW2</name>
    <dbReference type="NCBI Taxonomy" id="1238425"/>
    <lineage>
        <taxon>Archaea</taxon>
        <taxon>Methanobacteriati</taxon>
        <taxon>Methanobacteriota</taxon>
        <taxon>Stenosarchaea group</taxon>
        <taxon>Halobacteria</taxon>
        <taxon>Halobacteriales</taxon>
        <taxon>Haloferacaceae</taxon>
        <taxon>Haloquadratum</taxon>
    </lineage>
</organism>
<dbReference type="eggNOG" id="arCOG06218">
    <property type="taxonomic scope" value="Archaea"/>
</dbReference>
<evidence type="ECO:0000313" key="3">
    <source>
        <dbReference type="Proteomes" id="UP000030710"/>
    </source>
</evidence>
<dbReference type="HOGENOM" id="CLU_1067959_0_0_2"/>
<protein>
    <submittedName>
        <fullName evidence="2">Uncharacterized protein</fullName>
    </submittedName>
</protein>
<keyword evidence="1" id="KW-0812">Transmembrane</keyword>
<dbReference type="Proteomes" id="UP000030710">
    <property type="component" value="Unassembled WGS sequence"/>
</dbReference>
<dbReference type="EMBL" id="KE356561">
    <property type="protein sequence ID" value="ERG94301.1"/>
    <property type="molecule type" value="Genomic_DNA"/>
</dbReference>
<proteinExistence type="predicted"/>
<keyword evidence="1" id="KW-0472">Membrane</keyword>
<feature type="transmembrane region" description="Helical" evidence="1">
    <location>
        <begin position="247"/>
        <end position="267"/>
    </location>
</feature>
<feature type="transmembrane region" description="Helical" evidence="1">
    <location>
        <begin position="23"/>
        <end position="45"/>
    </location>
</feature>
<dbReference type="RefSeq" id="WP_021053794.1">
    <property type="nucleotide sequence ID" value="NZ_KE356561.1"/>
</dbReference>
<evidence type="ECO:0000313" key="2">
    <source>
        <dbReference type="EMBL" id="ERG94301.1"/>
    </source>
</evidence>
<keyword evidence="1" id="KW-1133">Transmembrane helix</keyword>
<sequence>MSLESFLESIMLLGGSVLAVDGILPGLFAGIAATGVGLSLTISGIKELNRSWRIFTTDSVPIDEAVGSDELVQITGVHPSQPSETILSPIHNQVCVAYKYEIRSQLNDGCSIDSGTEYRPFNISDETAGVLITPTTETLSLNTQKQTVTGGREVSSEIDEEKINVDPLAEISDSGSVPNPIELIEGALSLGEQMTVVGKANPTPKTGAKDTSIDVDTDADAVMTPETDHLNVMNDLTGTTVLKRDTVGALFAIVGSQFTLIGLAIFISTLSSLT</sequence>
<gene>
    <name evidence="2" type="ORF">J07HQW2_00735</name>
</gene>